<comment type="similarity">
    <text evidence="8">Belongs to the purine/pyrimidine phosphoribosyltransferase family. XGPT subfamily.</text>
</comment>
<feature type="binding site" evidence="8">
    <location>
        <position position="128"/>
    </location>
    <ligand>
        <name>Mg(2+)</name>
        <dbReference type="ChEBI" id="CHEBI:18420"/>
    </ligand>
</feature>
<dbReference type="Proteomes" id="UP000019438">
    <property type="component" value="Chromosome"/>
</dbReference>
<sequence length="193" mass="21183">MAMLPVGSSIPDLSASAGTAKIVQPGQDRGICNTDHLMAERYYTVTWDQLHRDAKALAWRLIEQPWQGIVAVTRGGLIPAAIIARELECRLVESVSVMTYEDEARGLPVVTKMPDAAGDGTGFLVIDDLVDTGTTLRAVRTLLPKAHFACLYAKPDGKDDIDTFVTEVSQDTWILFPWDTEPQFVAPIKKQTV</sequence>
<dbReference type="EC" id="2.4.2.22" evidence="8"/>
<comment type="cofactor">
    <cofactor evidence="8">
        <name>Mg(2+)</name>
        <dbReference type="ChEBI" id="CHEBI:18420"/>
    </cofactor>
</comment>
<dbReference type="GO" id="GO:0032265">
    <property type="term" value="P:XMP salvage"/>
    <property type="evidence" value="ECO:0007669"/>
    <property type="project" value="UniProtKB-UniRule"/>
</dbReference>
<reference evidence="11" key="1">
    <citation type="submission" date="2012-06" db="EMBL/GenBank/DDBJ databases">
        <title>Genome analysis of multiple Granulibacter bethesdensis isolates demonstrates substantial genome diversity.</title>
        <authorList>
            <person name="Greenberg D.E."/>
            <person name="Porcella S.F."/>
            <person name="Zarember K."/>
            <person name="Zelazny A.M."/>
            <person name="Bruno D."/>
            <person name="Martens C."/>
            <person name="Barbian K.D."/>
            <person name="Jaske E."/>
            <person name="Holland S.M."/>
        </authorList>
    </citation>
    <scope>NUCLEOTIDE SEQUENCE [LARGE SCALE GENOMIC DNA]</scope>
    <source>
        <strain evidence="11">CGDNIH3</strain>
    </source>
</reference>
<evidence type="ECO:0000256" key="8">
    <source>
        <dbReference type="HAMAP-Rule" id="MF_01903"/>
    </source>
</evidence>
<dbReference type="SUPFAM" id="SSF53271">
    <property type="entry name" value="PRTase-like"/>
    <property type="match status" value="1"/>
</dbReference>
<dbReference type="InterPro" id="IPR023747">
    <property type="entry name" value="Xanthine_Guanine_PRibTrfase"/>
</dbReference>
<feature type="binding site" evidence="8">
    <location>
        <begin position="74"/>
        <end position="75"/>
    </location>
    <ligand>
        <name>5-phospho-alpha-D-ribose 1-diphosphate</name>
        <dbReference type="ChEBI" id="CHEBI:58017"/>
    </ligand>
</feature>
<dbReference type="PANTHER" id="PTHR39563:SF1">
    <property type="entry name" value="XANTHINE-GUANINE PHOSPHORIBOSYLTRANSFERASE"/>
    <property type="match status" value="1"/>
</dbReference>
<dbReference type="GO" id="GO:0032263">
    <property type="term" value="P:GMP salvage"/>
    <property type="evidence" value="ECO:0007669"/>
    <property type="project" value="UniProtKB-UniRule"/>
</dbReference>
<comment type="catalytic activity">
    <reaction evidence="8">
        <text>XMP + diphosphate = xanthine + 5-phospho-alpha-D-ribose 1-diphosphate</text>
        <dbReference type="Rhea" id="RHEA:10800"/>
        <dbReference type="ChEBI" id="CHEBI:17712"/>
        <dbReference type="ChEBI" id="CHEBI:33019"/>
        <dbReference type="ChEBI" id="CHEBI:57464"/>
        <dbReference type="ChEBI" id="CHEBI:58017"/>
        <dbReference type="EC" id="2.4.2.22"/>
    </reaction>
</comment>
<organism evidence="10 11">
    <name type="scientific">Granulibacter bethesdensis</name>
    <dbReference type="NCBI Taxonomy" id="364410"/>
    <lineage>
        <taxon>Bacteria</taxon>
        <taxon>Pseudomonadati</taxon>
        <taxon>Pseudomonadota</taxon>
        <taxon>Alphaproteobacteria</taxon>
        <taxon>Acetobacterales</taxon>
        <taxon>Acetobacteraceae</taxon>
        <taxon>Granulibacter</taxon>
    </lineage>
</organism>
<dbReference type="EMBL" id="CP003181">
    <property type="protein sequence ID" value="AHJ62943.1"/>
    <property type="molecule type" value="Genomic_DNA"/>
</dbReference>
<dbReference type="AlphaFoldDB" id="A0AAN0VFN5"/>
<evidence type="ECO:0000313" key="11">
    <source>
        <dbReference type="Proteomes" id="UP000019438"/>
    </source>
</evidence>
<dbReference type="InterPro" id="IPR000836">
    <property type="entry name" value="PRTase_dom"/>
</dbReference>
<dbReference type="GO" id="GO:0032264">
    <property type="term" value="P:IMP salvage"/>
    <property type="evidence" value="ECO:0007669"/>
    <property type="project" value="TreeGrafter"/>
</dbReference>
<keyword evidence="5 8" id="KW-0660">Purine salvage</keyword>
<feature type="binding site" evidence="8">
    <location>
        <begin position="131"/>
        <end position="135"/>
    </location>
    <ligand>
        <name>GMP</name>
        <dbReference type="ChEBI" id="CHEBI:58115"/>
    </ligand>
</feature>
<dbReference type="Pfam" id="PF00156">
    <property type="entry name" value="Pribosyltran"/>
    <property type="match status" value="1"/>
</dbReference>
<feature type="binding site" evidence="8">
    <location>
        <position position="131"/>
    </location>
    <ligand>
        <name>guanine</name>
        <dbReference type="ChEBI" id="CHEBI:16235"/>
    </ligand>
</feature>
<dbReference type="HAMAP" id="MF_01903">
    <property type="entry name" value="XGPRT"/>
    <property type="match status" value="1"/>
</dbReference>
<feature type="binding site" evidence="8">
    <location>
        <begin position="127"/>
        <end position="135"/>
    </location>
    <ligand>
        <name>5-phospho-alpha-D-ribose 1-diphosphate</name>
        <dbReference type="ChEBI" id="CHEBI:58017"/>
    </ligand>
</feature>
<comment type="pathway">
    <text evidence="8">Purine metabolism; GMP biosynthesis via salvage pathway; GMP from guanine: step 1/1.</text>
</comment>
<comment type="pathway">
    <text evidence="8">Purine metabolism; XMP biosynthesis via salvage pathway; XMP from xanthine: step 1/1.</text>
</comment>
<dbReference type="GO" id="GO:0000287">
    <property type="term" value="F:magnesium ion binding"/>
    <property type="evidence" value="ECO:0007669"/>
    <property type="project" value="UniProtKB-UniRule"/>
</dbReference>
<feature type="binding site" evidence="8">
    <location>
        <position position="131"/>
    </location>
    <ligand>
        <name>xanthine</name>
        <dbReference type="ChEBI" id="CHEBI:17712"/>
    </ligand>
</feature>
<keyword evidence="6 8" id="KW-0460">Magnesium</keyword>
<evidence type="ECO:0000256" key="5">
    <source>
        <dbReference type="ARBA" id="ARBA00022726"/>
    </source>
</evidence>
<feature type="domain" description="Phosphoribosyltransferase" evidence="9">
    <location>
        <begin position="47"/>
        <end position="183"/>
    </location>
</feature>
<evidence type="ECO:0000256" key="2">
    <source>
        <dbReference type="ARBA" id="ARBA00022676"/>
    </source>
</evidence>
<protein>
    <recommendedName>
        <fullName evidence="8">Xanthine-guanine phosphoribosyltransferase</fullName>
        <shortName evidence="8">XGPRT</shortName>
        <ecNumber evidence="8">2.4.2.22</ecNumber>
    </recommendedName>
    <alternativeName>
        <fullName evidence="8">Xanthine phosphoribosyltransferase</fullName>
    </alternativeName>
</protein>
<dbReference type="InterPro" id="IPR029057">
    <property type="entry name" value="PRTase-like"/>
</dbReference>
<dbReference type="CDD" id="cd06223">
    <property type="entry name" value="PRTases_typeI"/>
    <property type="match status" value="1"/>
</dbReference>
<dbReference type="KEGG" id="gbc:GbCGDNIH3_1116"/>
<dbReference type="GO" id="GO:0006166">
    <property type="term" value="P:purine ribonucleoside salvage"/>
    <property type="evidence" value="ECO:0007669"/>
    <property type="project" value="UniProtKB-KW"/>
</dbReference>
<comment type="catalytic activity">
    <reaction evidence="8">
        <text>IMP + diphosphate = hypoxanthine + 5-phospho-alpha-D-ribose 1-diphosphate</text>
        <dbReference type="Rhea" id="RHEA:17973"/>
        <dbReference type="ChEBI" id="CHEBI:17368"/>
        <dbReference type="ChEBI" id="CHEBI:33019"/>
        <dbReference type="ChEBI" id="CHEBI:58017"/>
        <dbReference type="ChEBI" id="CHEBI:58053"/>
    </reaction>
</comment>
<evidence type="ECO:0000256" key="4">
    <source>
        <dbReference type="ARBA" id="ARBA00022723"/>
    </source>
</evidence>
<dbReference type="GO" id="GO:0005829">
    <property type="term" value="C:cytosol"/>
    <property type="evidence" value="ECO:0007669"/>
    <property type="project" value="TreeGrafter"/>
</dbReference>
<keyword evidence="7 8" id="KW-0472">Membrane</keyword>
<feature type="binding site" evidence="8">
    <location>
        <begin position="173"/>
        <end position="174"/>
    </location>
    <ligand>
        <name>GMP</name>
        <dbReference type="ChEBI" id="CHEBI:58115"/>
    </ligand>
</feature>
<keyword evidence="3 8" id="KW-0808">Transferase</keyword>
<feature type="binding site" evidence="8">
    <location>
        <position position="174"/>
    </location>
    <ligand>
        <name>guanine</name>
        <dbReference type="ChEBI" id="CHEBI:16235"/>
    </ligand>
</feature>
<keyword evidence="4 8" id="KW-0479">Metal-binding</keyword>
<keyword evidence="2 8" id="KW-0328">Glycosyltransferase</keyword>
<evidence type="ECO:0000313" key="10">
    <source>
        <dbReference type="EMBL" id="AHJ62943.1"/>
    </source>
</evidence>
<comment type="subcellular location">
    <subcellularLocation>
        <location evidence="8">Cell membrane</location>
        <topology evidence="8">Peripheral membrane protein</topology>
    </subcellularLocation>
</comment>
<name>A0AAN0VFN5_9PROT</name>
<evidence type="ECO:0000256" key="1">
    <source>
        <dbReference type="ARBA" id="ARBA00022475"/>
    </source>
</evidence>
<feature type="binding site" evidence="8">
    <location>
        <position position="174"/>
    </location>
    <ligand>
        <name>xanthine</name>
        <dbReference type="ChEBI" id="CHEBI:17712"/>
    </ligand>
</feature>
<keyword evidence="1 8" id="KW-1003">Cell membrane</keyword>
<dbReference type="Gene3D" id="3.40.50.2020">
    <property type="match status" value="1"/>
</dbReference>
<evidence type="ECO:0000256" key="6">
    <source>
        <dbReference type="ARBA" id="ARBA00022842"/>
    </source>
</evidence>
<dbReference type="PANTHER" id="PTHR39563">
    <property type="entry name" value="XANTHINE PHOSPHORIBOSYLTRANSFERASE"/>
    <property type="match status" value="1"/>
</dbReference>
<evidence type="ECO:0000259" key="9">
    <source>
        <dbReference type="Pfam" id="PF00156"/>
    </source>
</evidence>
<evidence type="ECO:0000256" key="7">
    <source>
        <dbReference type="ARBA" id="ARBA00023136"/>
    </source>
</evidence>
<dbReference type="GO" id="GO:0004422">
    <property type="term" value="F:hypoxanthine phosphoribosyltransferase activity"/>
    <property type="evidence" value="ECO:0007669"/>
    <property type="project" value="TreeGrafter"/>
</dbReference>
<dbReference type="GO" id="GO:0000310">
    <property type="term" value="F:xanthine phosphoribosyltransferase activity"/>
    <property type="evidence" value="ECO:0007669"/>
    <property type="project" value="UniProtKB-UniRule"/>
</dbReference>
<comment type="subunit">
    <text evidence="8">Homotetramer.</text>
</comment>
<gene>
    <name evidence="8" type="primary">gpt</name>
    <name evidence="10" type="ORF">GbCGDNIH3_1116</name>
</gene>
<evidence type="ECO:0000256" key="3">
    <source>
        <dbReference type="ARBA" id="ARBA00022679"/>
    </source>
</evidence>
<comment type="function">
    <text evidence="8">Purine salvage pathway enzyme that catalyzes the transfer of the ribosyl-5-phosphate group from 5-phospho-alpha-D-ribose 1-diphosphate (PRPP) to the N9 position of the 6-oxopurines guanine and xanthine to form the corresponding ribonucleotides GMP (guanosine 5'-monophosphate) and XMP (xanthosine 5'-monophosphate), with the release of PPi. To a lesser extent, also acts on hypoxanthine.</text>
</comment>
<comment type="catalytic activity">
    <reaction evidence="8">
        <text>GMP + diphosphate = guanine + 5-phospho-alpha-D-ribose 1-diphosphate</text>
        <dbReference type="Rhea" id="RHEA:25424"/>
        <dbReference type="ChEBI" id="CHEBI:16235"/>
        <dbReference type="ChEBI" id="CHEBI:33019"/>
        <dbReference type="ChEBI" id="CHEBI:58017"/>
        <dbReference type="ChEBI" id="CHEBI:58115"/>
    </reaction>
</comment>
<proteinExistence type="inferred from homology"/>
<accession>A0AAN0VFN5</accession>
<dbReference type="NCBIfam" id="NF006613">
    <property type="entry name" value="PRK09177.1"/>
    <property type="match status" value="1"/>
</dbReference>
<dbReference type="GO" id="GO:0005886">
    <property type="term" value="C:plasma membrane"/>
    <property type="evidence" value="ECO:0007669"/>
    <property type="project" value="UniProtKB-SubCell"/>
</dbReference>
<comment type="caution">
    <text evidence="8">Lacks conserved residue(s) required for the propagation of feature annotation.</text>
</comment>